<dbReference type="Proteomes" id="UP000828390">
    <property type="component" value="Unassembled WGS sequence"/>
</dbReference>
<evidence type="ECO:0000313" key="1">
    <source>
        <dbReference type="EMBL" id="KAH3842257.1"/>
    </source>
</evidence>
<protein>
    <submittedName>
        <fullName evidence="1">Uncharacterized protein</fullName>
    </submittedName>
</protein>
<reference evidence="1" key="2">
    <citation type="submission" date="2020-11" db="EMBL/GenBank/DDBJ databases">
        <authorList>
            <person name="McCartney M.A."/>
            <person name="Auch B."/>
            <person name="Kono T."/>
            <person name="Mallez S."/>
            <person name="Becker A."/>
            <person name="Gohl D.M."/>
            <person name="Silverstein K.A.T."/>
            <person name="Koren S."/>
            <person name="Bechman K.B."/>
            <person name="Herman A."/>
            <person name="Abrahante J.E."/>
            <person name="Garbe J."/>
        </authorList>
    </citation>
    <scope>NUCLEOTIDE SEQUENCE</scope>
    <source>
        <strain evidence="1">Duluth1</strain>
        <tissue evidence="1">Whole animal</tissue>
    </source>
</reference>
<sequence>MTRNSQSSSLQEILQVPMQVTRALLFVQQFKFDNQTGTSLRVTDGFPLSDSI</sequence>
<gene>
    <name evidence="1" type="ORF">DPMN_115754</name>
</gene>
<reference evidence="1" key="1">
    <citation type="journal article" date="2019" name="bioRxiv">
        <title>The Genome of the Zebra Mussel, Dreissena polymorpha: A Resource for Invasive Species Research.</title>
        <authorList>
            <person name="McCartney M.A."/>
            <person name="Auch B."/>
            <person name="Kono T."/>
            <person name="Mallez S."/>
            <person name="Zhang Y."/>
            <person name="Obille A."/>
            <person name="Becker A."/>
            <person name="Abrahante J.E."/>
            <person name="Garbe J."/>
            <person name="Badalamenti J.P."/>
            <person name="Herman A."/>
            <person name="Mangelson H."/>
            <person name="Liachko I."/>
            <person name="Sullivan S."/>
            <person name="Sone E.D."/>
            <person name="Koren S."/>
            <person name="Silverstein K.A.T."/>
            <person name="Beckman K.B."/>
            <person name="Gohl D.M."/>
        </authorList>
    </citation>
    <scope>NUCLEOTIDE SEQUENCE</scope>
    <source>
        <strain evidence="1">Duluth1</strain>
        <tissue evidence="1">Whole animal</tissue>
    </source>
</reference>
<comment type="caution">
    <text evidence="1">The sequence shown here is derived from an EMBL/GenBank/DDBJ whole genome shotgun (WGS) entry which is preliminary data.</text>
</comment>
<keyword evidence="2" id="KW-1185">Reference proteome</keyword>
<name>A0A9D4KLS3_DREPO</name>
<dbReference type="AlphaFoldDB" id="A0A9D4KLS3"/>
<evidence type="ECO:0000313" key="2">
    <source>
        <dbReference type="Proteomes" id="UP000828390"/>
    </source>
</evidence>
<accession>A0A9D4KLS3</accession>
<dbReference type="EMBL" id="JAIWYP010000004">
    <property type="protein sequence ID" value="KAH3842257.1"/>
    <property type="molecule type" value="Genomic_DNA"/>
</dbReference>
<organism evidence="1 2">
    <name type="scientific">Dreissena polymorpha</name>
    <name type="common">Zebra mussel</name>
    <name type="synonym">Mytilus polymorpha</name>
    <dbReference type="NCBI Taxonomy" id="45954"/>
    <lineage>
        <taxon>Eukaryota</taxon>
        <taxon>Metazoa</taxon>
        <taxon>Spiralia</taxon>
        <taxon>Lophotrochozoa</taxon>
        <taxon>Mollusca</taxon>
        <taxon>Bivalvia</taxon>
        <taxon>Autobranchia</taxon>
        <taxon>Heteroconchia</taxon>
        <taxon>Euheterodonta</taxon>
        <taxon>Imparidentia</taxon>
        <taxon>Neoheterodontei</taxon>
        <taxon>Myida</taxon>
        <taxon>Dreissenoidea</taxon>
        <taxon>Dreissenidae</taxon>
        <taxon>Dreissena</taxon>
    </lineage>
</organism>
<proteinExistence type="predicted"/>